<evidence type="ECO:0000256" key="6">
    <source>
        <dbReference type="ARBA" id="ARBA00022833"/>
    </source>
</evidence>
<dbReference type="EMBL" id="JARKIK010000023">
    <property type="protein sequence ID" value="KAK8744180.1"/>
    <property type="molecule type" value="Genomic_DNA"/>
</dbReference>
<dbReference type="GO" id="GO:0000978">
    <property type="term" value="F:RNA polymerase II cis-regulatory region sequence-specific DNA binding"/>
    <property type="evidence" value="ECO:0007669"/>
    <property type="project" value="TreeGrafter"/>
</dbReference>
<evidence type="ECO:0000256" key="7">
    <source>
        <dbReference type="ARBA" id="ARBA00023015"/>
    </source>
</evidence>
<evidence type="ECO:0000256" key="3">
    <source>
        <dbReference type="ARBA" id="ARBA00022723"/>
    </source>
</evidence>
<accession>A0AAW0XI31</accession>
<name>A0AAW0XI31_CHEQU</name>
<dbReference type="SMART" id="SM00355">
    <property type="entry name" value="ZnF_C2H2"/>
    <property type="match status" value="3"/>
</dbReference>
<keyword evidence="9" id="KW-0804">Transcription</keyword>
<dbReference type="PANTHER" id="PTHR23235">
    <property type="entry name" value="KRUEPPEL-LIKE TRANSCRIPTION FACTOR"/>
    <property type="match status" value="1"/>
</dbReference>
<feature type="domain" description="C2H2-type" evidence="13">
    <location>
        <begin position="27"/>
        <end position="54"/>
    </location>
</feature>
<evidence type="ECO:0000313" key="15">
    <source>
        <dbReference type="Proteomes" id="UP001445076"/>
    </source>
</evidence>
<comment type="subcellular location">
    <subcellularLocation>
        <location evidence="1">Nucleus</location>
    </subcellularLocation>
</comment>
<dbReference type="FunFam" id="3.30.160.60:FF:001156">
    <property type="entry name" value="Zinc finger protein 407"/>
    <property type="match status" value="1"/>
</dbReference>
<evidence type="ECO:0000313" key="14">
    <source>
        <dbReference type="EMBL" id="KAK8744180.1"/>
    </source>
</evidence>
<dbReference type="FunFam" id="3.30.160.60:FF:002343">
    <property type="entry name" value="Zinc finger protein 33A"/>
    <property type="match status" value="1"/>
</dbReference>
<keyword evidence="8" id="KW-0238">DNA-binding</keyword>
<keyword evidence="15" id="KW-1185">Reference proteome</keyword>
<evidence type="ECO:0000256" key="9">
    <source>
        <dbReference type="ARBA" id="ARBA00023163"/>
    </source>
</evidence>
<dbReference type="AlphaFoldDB" id="A0AAW0XI31"/>
<keyword evidence="3" id="KW-0479">Metal-binding</keyword>
<dbReference type="Gene3D" id="3.30.160.60">
    <property type="entry name" value="Classic Zinc Finger"/>
    <property type="match status" value="3"/>
</dbReference>
<evidence type="ECO:0000256" key="10">
    <source>
        <dbReference type="ARBA" id="ARBA00023242"/>
    </source>
</evidence>
<feature type="compositionally biased region" description="Polar residues" evidence="12">
    <location>
        <begin position="14"/>
        <end position="26"/>
    </location>
</feature>
<reference evidence="14 15" key="1">
    <citation type="journal article" date="2024" name="BMC Genomics">
        <title>Genome assembly of redclaw crayfish (Cherax quadricarinatus) provides insights into its immune adaptation and hypoxia tolerance.</title>
        <authorList>
            <person name="Liu Z."/>
            <person name="Zheng J."/>
            <person name="Li H."/>
            <person name="Fang K."/>
            <person name="Wang S."/>
            <person name="He J."/>
            <person name="Zhou D."/>
            <person name="Weng S."/>
            <person name="Chi M."/>
            <person name="Gu Z."/>
            <person name="He J."/>
            <person name="Li F."/>
            <person name="Wang M."/>
        </authorList>
    </citation>
    <scope>NUCLEOTIDE SEQUENCE [LARGE SCALE GENOMIC DNA]</scope>
    <source>
        <strain evidence="14">ZL_2023a</strain>
    </source>
</reference>
<evidence type="ECO:0000256" key="4">
    <source>
        <dbReference type="ARBA" id="ARBA00022737"/>
    </source>
</evidence>
<evidence type="ECO:0000256" key="11">
    <source>
        <dbReference type="PROSITE-ProRule" id="PRU00042"/>
    </source>
</evidence>
<evidence type="ECO:0000256" key="12">
    <source>
        <dbReference type="SAM" id="MobiDB-lite"/>
    </source>
</evidence>
<evidence type="ECO:0000256" key="8">
    <source>
        <dbReference type="ARBA" id="ARBA00023125"/>
    </source>
</evidence>
<gene>
    <name evidence="14" type="ORF">OTU49_001037</name>
</gene>
<feature type="domain" description="C2H2-type" evidence="13">
    <location>
        <begin position="83"/>
        <end position="110"/>
    </location>
</feature>
<feature type="domain" description="C2H2-type" evidence="13">
    <location>
        <begin position="55"/>
        <end position="82"/>
    </location>
</feature>
<keyword evidence="10" id="KW-0539">Nucleus</keyword>
<comment type="similarity">
    <text evidence="2">Belongs to the krueppel C2H2-type zinc-finger protein family.</text>
</comment>
<organism evidence="14 15">
    <name type="scientific">Cherax quadricarinatus</name>
    <name type="common">Australian red claw crayfish</name>
    <dbReference type="NCBI Taxonomy" id="27406"/>
    <lineage>
        <taxon>Eukaryota</taxon>
        <taxon>Metazoa</taxon>
        <taxon>Ecdysozoa</taxon>
        <taxon>Arthropoda</taxon>
        <taxon>Crustacea</taxon>
        <taxon>Multicrustacea</taxon>
        <taxon>Malacostraca</taxon>
        <taxon>Eumalacostraca</taxon>
        <taxon>Eucarida</taxon>
        <taxon>Decapoda</taxon>
        <taxon>Pleocyemata</taxon>
        <taxon>Astacidea</taxon>
        <taxon>Parastacoidea</taxon>
        <taxon>Parastacidae</taxon>
        <taxon>Cherax</taxon>
    </lineage>
</organism>
<feature type="region of interest" description="Disordered" evidence="12">
    <location>
        <begin position="1"/>
        <end position="26"/>
    </location>
</feature>
<dbReference type="Pfam" id="PF13909">
    <property type="entry name" value="zf-H2C2_5"/>
    <property type="match status" value="1"/>
</dbReference>
<keyword evidence="5 11" id="KW-0863">Zinc-finger</keyword>
<dbReference type="GO" id="GO:0008270">
    <property type="term" value="F:zinc ion binding"/>
    <property type="evidence" value="ECO:0007669"/>
    <property type="project" value="UniProtKB-KW"/>
</dbReference>
<proteinExistence type="inferred from homology"/>
<evidence type="ECO:0000256" key="1">
    <source>
        <dbReference type="ARBA" id="ARBA00004123"/>
    </source>
</evidence>
<dbReference type="PROSITE" id="PS50157">
    <property type="entry name" value="ZINC_FINGER_C2H2_2"/>
    <property type="match status" value="3"/>
</dbReference>
<comment type="caution">
    <text evidence="14">The sequence shown here is derived from an EMBL/GenBank/DDBJ whole genome shotgun (WGS) entry which is preliminary data.</text>
</comment>
<dbReference type="Pfam" id="PF23611">
    <property type="entry name" value="zf-C2H2_16"/>
    <property type="match status" value="1"/>
</dbReference>
<dbReference type="InterPro" id="IPR056438">
    <property type="entry name" value="Znf-C2H2_CTCF"/>
</dbReference>
<evidence type="ECO:0000256" key="5">
    <source>
        <dbReference type="ARBA" id="ARBA00022771"/>
    </source>
</evidence>
<dbReference type="GO" id="GO:0000981">
    <property type="term" value="F:DNA-binding transcription factor activity, RNA polymerase II-specific"/>
    <property type="evidence" value="ECO:0007669"/>
    <property type="project" value="TreeGrafter"/>
</dbReference>
<dbReference type="GO" id="GO:0005634">
    <property type="term" value="C:nucleus"/>
    <property type="evidence" value="ECO:0007669"/>
    <property type="project" value="UniProtKB-SubCell"/>
</dbReference>
<dbReference type="PANTHER" id="PTHR23235:SF142">
    <property type="entry name" value="ZINC FINGER PROTEIN 384"/>
    <property type="match status" value="1"/>
</dbReference>
<keyword evidence="6" id="KW-0862">Zinc</keyword>
<keyword evidence="7" id="KW-0805">Transcription regulation</keyword>
<sequence>MENDDEMTDCDGSQGASNDLANCSSTNRCPFCSYITNRSHRLKMHIRTHTGERPFACSHCSYQASTKDRMKIHLRTHTGEKPYICPHCSYCGVKKSNLDRHLKTHMDKVPYN</sequence>
<dbReference type="InterPro" id="IPR013087">
    <property type="entry name" value="Znf_C2H2_type"/>
</dbReference>
<evidence type="ECO:0000256" key="2">
    <source>
        <dbReference type="ARBA" id="ARBA00006991"/>
    </source>
</evidence>
<evidence type="ECO:0000259" key="13">
    <source>
        <dbReference type="PROSITE" id="PS50157"/>
    </source>
</evidence>
<keyword evidence="4" id="KW-0677">Repeat</keyword>
<protein>
    <recommendedName>
        <fullName evidence="13">C2H2-type domain-containing protein</fullName>
    </recommendedName>
</protein>
<dbReference type="InterPro" id="IPR036236">
    <property type="entry name" value="Znf_C2H2_sf"/>
</dbReference>
<dbReference type="SUPFAM" id="SSF57667">
    <property type="entry name" value="beta-beta-alpha zinc fingers"/>
    <property type="match status" value="2"/>
</dbReference>
<dbReference type="Proteomes" id="UP001445076">
    <property type="component" value="Unassembled WGS sequence"/>
</dbReference>